<keyword evidence="6 11" id="KW-0747">Spliceosome</keyword>
<dbReference type="InterPro" id="IPR001163">
    <property type="entry name" value="Sm_dom_euk/arc"/>
</dbReference>
<gene>
    <name evidence="13" type="ORF">GSBLH_T00006631001</name>
</gene>
<dbReference type="GO" id="GO:0005687">
    <property type="term" value="C:U4 snRNP"/>
    <property type="evidence" value="ECO:0007669"/>
    <property type="project" value="UniProtKB-UniRule"/>
</dbReference>
<organism evidence="13">
    <name type="scientific">Blastocystis hominis</name>
    <dbReference type="NCBI Taxonomy" id="12968"/>
    <lineage>
        <taxon>Eukaryota</taxon>
        <taxon>Sar</taxon>
        <taxon>Stramenopiles</taxon>
        <taxon>Bigyra</taxon>
        <taxon>Opalozoa</taxon>
        <taxon>Opalinata</taxon>
        <taxon>Blastocystidae</taxon>
        <taxon>Blastocystis</taxon>
    </lineage>
</organism>
<dbReference type="InterPro" id="IPR047575">
    <property type="entry name" value="Sm"/>
</dbReference>
<comment type="subcellular location">
    <subcellularLocation>
        <location evidence="2">Cytoplasm</location>
    </subcellularLocation>
    <subcellularLocation>
        <location evidence="1 11">Nucleus</location>
    </subcellularLocation>
</comment>
<evidence type="ECO:0000256" key="4">
    <source>
        <dbReference type="ARBA" id="ARBA00022490"/>
    </source>
</evidence>
<dbReference type="AlphaFoldDB" id="D8M6S1"/>
<dbReference type="PROSITE" id="PS52002">
    <property type="entry name" value="SM"/>
    <property type="match status" value="1"/>
</dbReference>
<dbReference type="GO" id="GO:0005686">
    <property type="term" value="C:U2 snRNP"/>
    <property type="evidence" value="ECO:0007669"/>
    <property type="project" value="UniProtKB-UniRule"/>
</dbReference>
<keyword evidence="7 11" id="KW-0694">RNA-binding</keyword>
<evidence type="ECO:0000256" key="7">
    <source>
        <dbReference type="ARBA" id="ARBA00022884"/>
    </source>
</evidence>
<proteinExistence type="inferred from homology"/>
<evidence type="ECO:0000256" key="5">
    <source>
        <dbReference type="ARBA" id="ARBA00022664"/>
    </source>
</evidence>
<dbReference type="Pfam" id="PF01423">
    <property type="entry name" value="LSM"/>
    <property type="match status" value="1"/>
</dbReference>
<dbReference type="GO" id="GO:0046540">
    <property type="term" value="C:U4/U6 x U5 tri-snRNP complex"/>
    <property type="evidence" value="ECO:0007669"/>
    <property type="project" value="UniProtKB-UniRule"/>
</dbReference>
<dbReference type="InterPro" id="IPR010920">
    <property type="entry name" value="LSM_dom_sf"/>
</dbReference>
<keyword evidence="4" id="KW-0963">Cytoplasm</keyword>
<feature type="domain" description="Sm" evidence="12">
    <location>
        <begin position="22"/>
        <end position="95"/>
    </location>
</feature>
<dbReference type="EMBL" id="FN668661">
    <property type="protein sequence ID" value="CBK23489.2"/>
    <property type="molecule type" value="Genomic_DNA"/>
</dbReference>
<evidence type="ECO:0000256" key="10">
    <source>
        <dbReference type="ARBA" id="ARBA00023274"/>
    </source>
</evidence>
<dbReference type="InParanoid" id="D8M6S1"/>
<reference evidence="13" key="1">
    <citation type="submission" date="2010-02" db="EMBL/GenBank/DDBJ databases">
        <title>Sequencing and annotation of the Blastocystis hominis genome.</title>
        <authorList>
            <person name="Wincker P."/>
        </authorList>
    </citation>
    <scope>NUCLEOTIDE SEQUENCE</scope>
    <source>
        <strain evidence="13">Singapore isolate B</strain>
    </source>
</reference>
<evidence type="ECO:0000313" key="14">
    <source>
        <dbReference type="Proteomes" id="UP000008312"/>
    </source>
</evidence>
<comment type="similarity">
    <text evidence="3 11">Belongs to the snRNP Sm proteins family.</text>
</comment>
<sequence length="95" mass="11030">MPRQDNKTLLQPIDIIFRFLQGISFFKMATHKTGVQIWLYDQPHVRIEGVINGFDEYMNIVLDNASEVNIKMKTRKNLGKILLKGDNVTLIQEII</sequence>
<evidence type="ECO:0000256" key="1">
    <source>
        <dbReference type="ARBA" id="ARBA00004123"/>
    </source>
</evidence>
<dbReference type="GO" id="GO:0003723">
    <property type="term" value="F:RNA binding"/>
    <property type="evidence" value="ECO:0007669"/>
    <property type="project" value="UniProtKB-KW"/>
</dbReference>
<dbReference type="CDD" id="cd01718">
    <property type="entry name" value="Sm_E"/>
    <property type="match status" value="1"/>
</dbReference>
<dbReference type="FunCoup" id="D8M6S1">
    <property type="interactions" value="477"/>
</dbReference>
<evidence type="ECO:0000256" key="6">
    <source>
        <dbReference type="ARBA" id="ARBA00022728"/>
    </source>
</evidence>
<dbReference type="OMA" id="VPPINCI"/>
<dbReference type="OrthoDB" id="25620at2759"/>
<dbReference type="GO" id="GO:0005685">
    <property type="term" value="C:U1 snRNP"/>
    <property type="evidence" value="ECO:0007669"/>
    <property type="project" value="UniProtKB-UniRule"/>
</dbReference>
<evidence type="ECO:0000313" key="13">
    <source>
        <dbReference type="EMBL" id="CBK23489.2"/>
    </source>
</evidence>
<comment type="function">
    <text evidence="11">Plays a role in pre-mRNA splicing as a core component of the spliceosomal U1, U2, U4 and U5 small nuclear ribonucleoproteins (snRNPs), the building blocks of the spliceosome.</text>
</comment>
<evidence type="ECO:0000256" key="2">
    <source>
        <dbReference type="ARBA" id="ARBA00004496"/>
    </source>
</evidence>
<protein>
    <recommendedName>
        <fullName evidence="11">Small nuclear ribonucleoprotein E</fullName>
        <shortName evidence="11">snRNP-E</shortName>
    </recommendedName>
    <alternativeName>
        <fullName evidence="11">Sm protein E</fullName>
    </alternativeName>
</protein>
<evidence type="ECO:0000256" key="11">
    <source>
        <dbReference type="RuleBase" id="RU365053"/>
    </source>
</evidence>
<dbReference type="GO" id="GO:0005682">
    <property type="term" value="C:U5 snRNP"/>
    <property type="evidence" value="ECO:0007669"/>
    <property type="project" value="UniProtKB-UniRule"/>
</dbReference>
<dbReference type="GO" id="GO:0005681">
    <property type="term" value="C:spliceosomal complex"/>
    <property type="evidence" value="ECO:0007669"/>
    <property type="project" value="UniProtKB-KW"/>
</dbReference>
<evidence type="ECO:0000256" key="9">
    <source>
        <dbReference type="ARBA" id="ARBA00023242"/>
    </source>
</evidence>
<evidence type="ECO:0000256" key="3">
    <source>
        <dbReference type="ARBA" id="ARBA00006850"/>
    </source>
</evidence>
<evidence type="ECO:0000259" key="12">
    <source>
        <dbReference type="PROSITE" id="PS52002"/>
    </source>
</evidence>
<keyword evidence="9 11" id="KW-0539">Nucleus</keyword>
<dbReference type="PANTHER" id="PTHR11193">
    <property type="entry name" value="SMALL NUCLEAR RIBONUCLEOPROTEIN E"/>
    <property type="match status" value="1"/>
</dbReference>
<accession>D8M6S1</accession>
<dbReference type="Proteomes" id="UP000008312">
    <property type="component" value="Unassembled WGS sequence"/>
</dbReference>
<keyword evidence="5 11" id="KW-0507">mRNA processing</keyword>
<keyword evidence="10 11" id="KW-0687">Ribonucleoprotein</keyword>
<dbReference type="InterPro" id="IPR027078">
    <property type="entry name" value="snRNP-E"/>
</dbReference>
<keyword evidence="14" id="KW-1185">Reference proteome</keyword>
<dbReference type="Gene3D" id="2.30.30.100">
    <property type="match status" value="1"/>
</dbReference>
<dbReference type="GeneID" id="24922755"/>
<name>D8M6S1_BLAHO</name>
<evidence type="ECO:0000256" key="8">
    <source>
        <dbReference type="ARBA" id="ARBA00023187"/>
    </source>
</evidence>
<dbReference type="RefSeq" id="XP_012897537.1">
    <property type="nucleotide sequence ID" value="XM_013042083.1"/>
</dbReference>
<dbReference type="SMART" id="SM00651">
    <property type="entry name" value="Sm"/>
    <property type="match status" value="1"/>
</dbReference>
<dbReference type="GO" id="GO:0005737">
    <property type="term" value="C:cytoplasm"/>
    <property type="evidence" value="ECO:0007669"/>
    <property type="project" value="UniProtKB-SubCell"/>
</dbReference>
<dbReference type="SUPFAM" id="SSF50182">
    <property type="entry name" value="Sm-like ribonucleoproteins"/>
    <property type="match status" value="1"/>
</dbReference>
<dbReference type="GO" id="GO:0000387">
    <property type="term" value="P:spliceosomal snRNP assembly"/>
    <property type="evidence" value="ECO:0007669"/>
    <property type="project" value="UniProtKB-UniRule"/>
</dbReference>
<keyword evidence="8 11" id="KW-0508">mRNA splicing</keyword>